<dbReference type="EMBL" id="CAJVPI010003391">
    <property type="protein sequence ID" value="CAG8657882.1"/>
    <property type="molecule type" value="Genomic_DNA"/>
</dbReference>
<dbReference type="AlphaFoldDB" id="A0A9N9DYX1"/>
<dbReference type="Proteomes" id="UP000789739">
    <property type="component" value="Unassembled WGS sequence"/>
</dbReference>
<protein>
    <submittedName>
        <fullName evidence="2">9743_t:CDS:1</fullName>
    </submittedName>
</protein>
<dbReference type="OrthoDB" id="2309379at2759"/>
<keyword evidence="1" id="KW-0175">Coiled coil</keyword>
<proteinExistence type="predicted"/>
<dbReference type="SUPFAM" id="SSF53098">
    <property type="entry name" value="Ribonuclease H-like"/>
    <property type="match status" value="1"/>
</dbReference>
<gene>
    <name evidence="2" type="ORF">PBRASI_LOCUS10620</name>
</gene>
<evidence type="ECO:0000313" key="3">
    <source>
        <dbReference type="Proteomes" id="UP000789739"/>
    </source>
</evidence>
<sequence length="892" mass="102459">MPRQKKQYKHLNQVRYQGTPIANNTTPETANIVEISELPIDTNAVSENDNAINIAELSESNVLSESTNTIDVPESNTTSETDIVEISESPTDTNAISENNNVINIAELSESNVLSDSTNTINVPESNIEISKNTIRLERKRAQLIDQIKLLPDDEVAAACHLFETMRYSSGNRKAKIFSPYIINKAKTFIVEGLSKHYSSITAIQSKINLLEKENRKLRREKEIAESQVHSLKMKVIKGEGAKARYISKIRSINQKGKKISPEQFKREAEKLIRVNKREYTPQFVQLVTELSNTGIVSISSTVECTKKMYAFLTGENPDKWLSTGTVSRWNQEIARLFTCENLSIDREARFFTYGVMADESTRGEKKVFLVCFAYWNNEKEEPMLTLATMTDINRCTGTEVANAVLKTCTDYKFDPMKCNYWLTDNAAYMSGLNAGAVASFNFRSQAQAYRIPCGIHSVHIAITKFEAEAFGKINSSPSSLLIEHPSNLLTLAYNLHDGYKDSDRGNPMNIKSDIIRKLYWTLLKYHLKQYQRPISTRWLYQLTTAEQYLQHREIHLQFANWFIPQLENTKNALSSYVQKWKVFRDWLQNPILNFQVKCMVAFGKKFYAKVIDFLTGYDHTPRAIQNGVLIHLPAGNRAHQLPDQVLIWLGELYKIIDCPNECFIEEFEEFSSIFHESELQTHSLKLKRGIETALVSFSKWMECWIHLPLSVCRLGGDYGPEFARAVASKILRQSFETETTWREKSYIEFLEEDLSRGITNSFGLFDALKEEDFLEQFLAFAESDNASSIHNFPLIYDFVKYKIWPIVVHQQQIEGMFNKYDMRTDPNQKTTLQEARMQLTCSTAEKPVTGEMLKEVRREIREESERKENKLESFGEDAAKSILQACVIFKK</sequence>
<reference evidence="2" key="1">
    <citation type="submission" date="2021-06" db="EMBL/GenBank/DDBJ databases">
        <authorList>
            <person name="Kallberg Y."/>
            <person name="Tangrot J."/>
            <person name="Rosling A."/>
        </authorList>
    </citation>
    <scope>NUCLEOTIDE SEQUENCE</scope>
    <source>
        <strain evidence="2">BR232B</strain>
    </source>
</reference>
<evidence type="ECO:0000256" key="1">
    <source>
        <dbReference type="SAM" id="Coils"/>
    </source>
</evidence>
<feature type="coiled-coil region" evidence="1">
    <location>
        <begin position="201"/>
        <end position="235"/>
    </location>
</feature>
<organism evidence="2 3">
    <name type="scientific">Paraglomus brasilianum</name>
    <dbReference type="NCBI Taxonomy" id="144538"/>
    <lineage>
        <taxon>Eukaryota</taxon>
        <taxon>Fungi</taxon>
        <taxon>Fungi incertae sedis</taxon>
        <taxon>Mucoromycota</taxon>
        <taxon>Glomeromycotina</taxon>
        <taxon>Glomeromycetes</taxon>
        <taxon>Paraglomerales</taxon>
        <taxon>Paraglomeraceae</taxon>
        <taxon>Paraglomus</taxon>
    </lineage>
</organism>
<comment type="caution">
    <text evidence="2">The sequence shown here is derived from an EMBL/GenBank/DDBJ whole genome shotgun (WGS) entry which is preliminary data.</text>
</comment>
<keyword evidence="3" id="KW-1185">Reference proteome</keyword>
<accession>A0A9N9DYX1</accession>
<evidence type="ECO:0000313" key="2">
    <source>
        <dbReference type="EMBL" id="CAG8657882.1"/>
    </source>
</evidence>
<name>A0A9N9DYX1_9GLOM</name>
<dbReference type="InterPro" id="IPR012337">
    <property type="entry name" value="RNaseH-like_sf"/>
</dbReference>